<dbReference type="InterPro" id="IPR052210">
    <property type="entry name" value="LysM1-like"/>
</dbReference>
<organism evidence="7 8">
    <name type="scientific">Cylindrodendrum hubeiense</name>
    <dbReference type="NCBI Taxonomy" id="595255"/>
    <lineage>
        <taxon>Eukaryota</taxon>
        <taxon>Fungi</taxon>
        <taxon>Dikarya</taxon>
        <taxon>Ascomycota</taxon>
        <taxon>Pezizomycotina</taxon>
        <taxon>Sordariomycetes</taxon>
        <taxon>Hypocreomycetidae</taxon>
        <taxon>Hypocreales</taxon>
        <taxon>Nectriaceae</taxon>
        <taxon>Cylindrodendrum</taxon>
    </lineage>
</organism>
<dbReference type="Gene3D" id="3.10.350.10">
    <property type="entry name" value="LysM domain"/>
    <property type="match status" value="3"/>
</dbReference>
<dbReference type="OrthoDB" id="2281372at2759"/>
<dbReference type="GO" id="GO:0008061">
    <property type="term" value="F:chitin binding"/>
    <property type="evidence" value="ECO:0007669"/>
    <property type="project" value="UniProtKB-KW"/>
</dbReference>
<feature type="region of interest" description="Disordered" evidence="4">
    <location>
        <begin position="97"/>
        <end position="118"/>
    </location>
</feature>
<evidence type="ECO:0000256" key="1">
    <source>
        <dbReference type="ARBA" id="ARBA00022669"/>
    </source>
</evidence>
<feature type="signal peptide" evidence="5">
    <location>
        <begin position="1"/>
        <end position="18"/>
    </location>
</feature>
<evidence type="ECO:0000259" key="6">
    <source>
        <dbReference type="PROSITE" id="PS51782"/>
    </source>
</evidence>
<evidence type="ECO:0000256" key="4">
    <source>
        <dbReference type="SAM" id="MobiDB-lite"/>
    </source>
</evidence>
<feature type="domain" description="LysM" evidence="6">
    <location>
        <begin position="132"/>
        <end position="179"/>
    </location>
</feature>
<evidence type="ECO:0000313" key="8">
    <source>
        <dbReference type="Proteomes" id="UP000722485"/>
    </source>
</evidence>
<evidence type="ECO:0000256" key="2">
    <source>
        <dbReference type="ARBA" id="ARBA00023026"/>
    </source>
</evidence>
<proteinExistence type="inferred from homology"/>
<name>A0A9P5HKT8_9HYPO</name>
<dbReference type="InterPro" id="IPR018392">
    <property type="entry name" value="LysM"/>
</dbReference>
<feature type="compositionally biased region" description="Low complexity" evidence="4">
    <location>
        <begin position="189"/>
        <end position="207"/>
    </location>
</feature>
<dbReference type="InterPro" id="IPR036779">
    <property type="entry name" value="LysM_dom_sf"/>
</dbReference>
<keyword evidence="5" id="KW-0732">Signal</keyword>
<reference evidence="7" key="1">
    <citation type="submission" date="2020-03" db="EMBL/GenBank/DDBJ databases">
        <title>Draft Genome Sequence of Cylindrodendrum hubeiense.</title>
        <authorList>
            <person name="Buettner E."/>
            <person name="Kellner H."/>
        </authorList>
    </citation>
    <scope>NUCLEOTIDE SEQUENCE</scope>
    <source>
        <strain evidence="7">IHI 201604</strain>
    </source>
</reference>
<feature type="chain" id="PRO_5040313865" description="LysM domain-containing protein" evidence="5">
    <location>
        <begin position="19"/>
        <end position="323"/>
    </location>
</feature>
<dbReference type="PROSITE" id="PS51782">
    <property type="entry name" value="LYSM"/>
    <property type="match status" value="2"/>
</dbReference>
<gene>
    <name evidence="7" type="ORF">G7Z17_g3622</name>
</gene>
<comment type="similarity">
    <text evidence="3">Belongs to the secreted LysM effector family.</text>
</comment>
<protein>
    <recommendedName>
        <fullName evidence="6">LysM domain-containing protein</fullName>
    </recommendedName>
</protein>
<comment type="caution">
    <text evidence="7">The sequence shown here is derived from an EMBL/GenBank/DDBJ whole genome shotgun (WGS) entry which is preliminary data.</text>
</comment>
<dbReference type="PANTHER" id="PTHR34997:SF1">
    <property type="entry name" value="PEPTIDOGLYCAN-BINDING LYSIN DOMAIN"/>
    <property type="match status" value="1"/>
</dbReference>
<dbReference type="EMBL" id="JAANBB010000045">
    <property type="protein sequence ID" value="KAF7553492.1"/>
    <property type="molecule type" value="Genomic_DNA"/>
</dbReference>
<dbReference type="AlphaFoldDB" id="A0A9P5HKT8"/>
<dbReference type="Proteomes" id="UP000722485">
    <property type="component" value="Unassembled WGS sequence"/>
</dbReference>
<evidence type="ECO:0000256" key="5">
    <source>
        <dbReference type="SAM" id="SignalP"/>
    </source>
</evidence>
<keyword evidence="1" id="KW-0147">Chitin-binding</keyword>
<feature type="region of interest" description="Disordered" evidence="4">
    <location>
        <begin position="187"/>
        <end position="211"/>
    </location>
</feature>
<evidence type="ECO:0000313" key="7">
    <source>
        <dbReference type="EMBL" id="KAF7553492.1"/>
    </source>
</evidence>
<evidence type="ECO:0000256" key="3">
    <source>
        <dbReference type="ARBA" id="ARBA00044955"/>
    </source>
</evidence>
<sequence length="323" mass="35965">MHISFLFTQGLLALGVAASKGRRLRRQNGSVNPEVPSDCTWWDTAIDKSHDCDFLESDWDITHKQLVEYNPRLKDDCSGFQVGQAYCVEVNHGLPRDEDLPEVTTTEDASPEPTEDSKPFPIHYGLIETCTSFYKAKRGDTCNRIIAHYKTFDFADFFKWNPAVEEDCRDLWADVYYCVGVPGTPTSPPTQTAATTTASETESAKPSPTQDGLTENCTSFYFAATDDTCAKIVAKYDTFDLDDFYKWNPAVGKDCGGIWASTYYCVGVPGTPTKPDPATAPPTTTGGIETPYSIQKYYKITMAQLAKWNQAFGAKRTALWAQY</sequence>
<feature type="domain" description="LysM" evidence="6">
    <location>
        <begin position="219"/>
        <end position="266"/>
    </location>
</feature>
<accession>A0A9P5HKT8</accession>
<keyword evidence="8" id="KW-1185">Reference proteome</keyword>
<dbReference type="PANTHER" id="PTHR34997">
    <property type="entry name" value="AM15"/>
    <property type="match status" value="1"/>
</dbReference>
<dbReference type="SUPFAM" id="SSF54106">
    <property type="entry name" value="LysM domain"/>
    <property type="match status" value="2"/>
</dbReference>
<keyword evidence="2" id="KW-0843">Virulence</keyword>